<evidence type="ECO:0000259" key="4">
    <source>
        <dbReference type="PROSITE" id="PS51000"/>
    </source>
</evidence>
<evidence type="ECO:0000256" key="1">
    <source>
        <dbReference type="ARBA" id="ARBA00022491"/>
    </source>
</evidence>
<dbReference type="Pfam" id="PF00455">
    <property type="entry name" value="DeoRC"/>
    <property type="match status" value="1"/>
</dbReference>
<organism evidence="5 6">
    <name type="scientific">[Roseibacterium] beibuensis</name>
    <dbReference type="NCBI Taxonomy" id="1193142"/>
    <lineage>
        <taxon>Bacteria</taxon>
        <taxon>Pseudomonadati</taxon>
        <taxon>Pseudomonadota</taxon>
        <taxon>Alphaproteobacteria</taxon>
        <taxon>Rhodobacterales</taxon>
        <taxon>Roseobacteraceae</taxon>
        <taxon>Roseicyclus</taxon>
    </lineage>
</organism>
<dbReference type="SUPFAM" id="SSF100950">
    <property type="entry name" value="NagB/RpiA/CoA transferase-like"/>
    <property type="match status" value="1"/>
</dbReference>
<protein>
    <submittedName>
        <fullName evidence="5">DeoR/GlpR family DNA-binding transcription regulator</fullName>
    </submittedName>
</protein>
<comment type="caution">
    <text evidence="5">The sequence shown here is derived from an EMBL/GenBank/DDBJ whole genome shotgun (WGS) entry which is preliminary data.</text>
</comment>
<dbReference type="InterPro" id="IPR050313">
    <property type="entry name" value="Carb_Metab_HTH_regulators"/>
</dbReference>
<dbReference type="InterPro" id="IPR001034">
    <property type="entry name" value="DeoR_HTH"/>
</dbReference>
<accession>A0ABP9LJR6</accession>
<proteinExistence type="predicted"/>
<feature type="domain" description="HTH deoR-type" evidence="4">
    <location>
        <begin position="1"/>
        <end position="26"/>
    </location>
</feature>
<name>A0ABP9LJR6_9RHOB</name>
<evidence type="ECO:0000256" key="2">
    <source>
        <dbReference type="ARBA" id="ARBA00023015"/>
    </source>
</evidence>
<reference evidence="6" key="1">
    <citation type="journal article" date="2019" name="Int. J. Syst. Evol. Microbiol.">
        <title>The Global Catalogue of Microorganisms (GCM) 10K type strain sequencing project: providing services to taxonomists for standard genome sequencing and annotation.</title>
        <authorList>
            <consortium name="The Broad Institute Genomics Platform"/>
            <consortium name="The Broad Institute Genome Sequencing Center for Infectious Disease"/>
            <person name="Wu L."/>
            <person name="Ma J."/>
        </authorList>
    </citation>
    <scope>NUCLEOTIDE SEQUENCE [LARGE SCALE GENOMIC DNA]</scope>
    <source>
        <strain evidence="6">JCM 18015</strain>
    </source>
</reference>
<dbReference type="PANTHER" id="PTHR30363">
    <property type="entry name" value="HTH-TYPE TRANSCRIPTIONAL REGULATOR SRLR-RELATED"/>
    <property type="match status" value="1"/>
</dbReference>
<dbReference type="GO" id="GO:0003677">
    <property type="term" value="F:DNA binding"/>
    <property type="evidence" value="ECO:0007669"/>
    <property type="project" value="UniProtKB-KW"/>
</dbReference>
<keyword evidence="5" id="KW-0238">DNA-binding</keyword>
<keyword evidence="3" id="KW-0804">Transcription</keyword>
<gene>
    <name evidence="5" type="ORF">GCM10023209_27730</name>
</gene>
<dbReference type="PANTHER" id="PTHR30363:SF4">
    <property type="entry name" value="GLYCEROL-3-PHOSPHATE REGULON REPRESSOR"/>
    <property type="match status" value="1"/>
</dbReference>
<dbReference type="Gene3D" id="3.40.50.1360">
    <property type="match status" value="1"/>
</dbReference>
<dbReference type="Proteomes" id="UP001499910">
    <property type="component" value="Unassembled WGS sequence"/>
</dbReference>
<keyword evidence="1" id="KW-0678">Repressor</keyword>
<dbReference type="InterPro" id="IPR037171">
    <property type="entry name" value="NagB/RpiA_transferase-like"/>
</dbReference>
<dbReference type="PROSITE" id="PS51000">
    <property type="entry name" value="HTH_DEOR_2"/>
    <property type="match status" value="1"/>
</dbReference>
<evidence type="ECO:0000313" key="6">
    <source>
        <dbReference type="Proteomes" id="UP001499910"/>
    </source>
</evidence>
<sequence length="221" mass="23452">MQTIRRDLTELCEAGLLDRVHGGAVLPSGVTNIGYEERRRTAAGAKEVIARAAAALIPPGASVFLNIGTTTEAVARVLRDTANLMVVTNNMNVAQILSGHPSAEVMVTGGRLRRADNGLVGERATATINQFKADFAILGCSAVDLEGDLLDFDPEEVRVTKAFLSKARSAILVADDSKLERNAPVKIASLTGFDRWITNAPPPEALQDLCAESETEITIAG</sequence>
<dbReference type="Pfam" id="PF08220">
    <property type="entry name" value="HTH_DeoR"/>
    <property type="match status" value="1"/>
</dbReference>
<keyword evidence="6" id="KW-1185">Reference proteome</keyword>
<dbReference type="EMBL" id="BAABHW010000004">
    <property type="protein sequence ID" value="GAA5077485.1"/>
    <property type="molecule type" value="Genomic_DNA"/>
</dbReference>
<evidence type="ECO:0000256" key="3">
    <source>
        <dbReference type="ARBA" id="ARBA00023163"/>
    </source>
</evidence>
<keyword evidence="2" id="KW-0805">Transcription regulation</keyword>
<dbReference type="InterPro" id="IPR014036">
    <property type="entry name" value="DeoR-like_C"/>
</dbReference>
<evidence type="ECO:0000313" key="5">
    <source>
        <dbReference type="EMBL" id="GAA5077485.1"/>
    </source>
</evidence>
<dbReference type="SMART" id="SM01134">
    <property type="entry name" value="DeoRC"/>
    <property type="match status" value="1"/>
</dbReference>